<dbReference type="RefSeq" id="XP_056574559.1">
    <property type="nucleotide sequence ID" value="XM_056728744.1"/>
</dbReference>
<dbReference type="InterPro" id="IPR050121">
    <property type="entry name" value="Cytochrome_P450_monoxygenase"/>
</dbReference>
<dbReference type="Proteomes" id="UP001147752">
    <property type="component" value="Unassembled WGS sequence"/>
</dbReference>
<keyword evidence="10" id="KW-1185">Reference proteome</keyword>
<dbReference type="GeneID" id="81467927"/>
<dbReference type="InterPro" id="IPR002403">
    <property type="entry name" value="Cyt_P450_E_grp-IV"/>
</dbReference>
<dbReference type="GO" id="GO:0004497">
    <property type="term" value="F:monooxygenase activity"/>
    <property type="evidence" value="ECO:0007669"/>
    <property type="project" value="UniProtKB-KW"/>
</dbReference>
<keyword evidence="4 8" id="KW-0479">Metal-binding</keyword>
<dbReference type="AlphaFoldDB" id="A0A9W9UT55"/>
<dbReference type="EMBL" id="JAPZBT010000006">
    <property type="protein sequence ID" value="KAJ5356412.1"/>
    <property type="molecule type" value="Genomic_DNA"/>
</dbReference>
<accession>A0A9W9UT55</accession>
<evidence type="ECO:0000256" key="8">
    <source>
        <dbReference type="PIRSR" id="PIRSR602403-1"/>
    </source>
</evidence>
<keyword evidence="7" id="KW-0503">Monooxygenase</keyword>
<dbReference type="SUPFAM" id="SSF48264">
    <property type="entry name" value="Cytochrome P450"/>
    <property type="match status" value="1"/>
</dbReference>
<evidence type="ECO:0000256" key="5">
    <source>
        <dbReference type="ARBA" id="ARBA00023002"/>
    </source>
</evidence>
<dbReference type="CDD" id="cd11062">
    <property type="entry name" value="CYP58-like"/>
    <property type="match status" value="1"/>
</dbReference>
<dbReference type="OrthoDB" id="3945418at2759"/>
<comment type="cofactor">
    <cofactor evidence="1 8">
        <name>heme</name>
        <dbReference type="ChEBI" id="CHEBI:30413"/>
    </cofactor>
</comment>
<dbReference type="InterPro" id="IPR036396">
    <property type="entry name" value="Cyt_P450_sf"/>
</dbReference>
<dbReference type="GO" id="GO:0020037">
    <property type="term" value="F:heme binding"/>
    <property type="evidence" value="ECO:0007669"/>
    <property type="project" value="InterPro"/>
</dbReference>
<evidence type="ECO:0000256" key="1">
    <source>
        <dbReference type="ARBA" id="ARBA00001971"/>
    </source>
</evidence>
<protein>
    <submittedName>
        <fullName evidence="9">Cytochrome P450</fullName>
    </submittedName>
</protein>
<keyword evidence="6 8" id="KW-0408">Iron</keyword>
<dbReference type="Gene3D" id="1.10.630.10">
    <property type="entry name" value="Cytochrome P450"/>
    <property type="match status" value="1"/>
</dbReference>
<gene>
    <name evidence="9" type="ORF">N7517_011021</name>
</gene>
<dbReference type="Pfam" id="PF00067">
    <property type="entry name" value="p450"/>
    <property type="match status" value="1"/>
</dbReference>
<reference evidence="9" key="2">
    <citation type="journal article" date="2023" name="IMA Fungus">
        <title>Comparative genomic study of the Penicillium genus elucidates a diverse pangenome and 15 lateral gene transfer events.</title>
        <authorList>
            <person name="Petersen C."/>
            <person name="Sorensen T."/>
            <person name="Nielsen M.R."/>
            <person name="Sondergaard T.E."/>
            <person name="Sorensen J.L."/>
            <person name="Fitzpatrick D.A."/>
            <person name="Frisvad J.C."/>
            <person name="Nielsen K.L."/>
        </authorList>
    </citation>
    <scope>NUCLEOTIDE SEQUENCE</scope>
    <source>
        <strain evidence="9">IBT 3081</strain>
    </source>
</reference>
<dbReference type="PANTHER" id="PTHR24305">
    <property type="entry name" value="CYTOCHROME P450"/>
    <property type="match status" value="1"/>
</dbReference>
<name>A0A9W9UT55_9EURO</name>
<evidence type="ECO:0000256" key="4">
    <source>
        <dbReference type="ARBA" id="ARBA00022723"/>
    </source>
</evidence>
<evidence type="ECO:0000256" key="7">
    <source>
        <dbReference type="ARBA" id="ARBA00023033"/>
    </source>
</evidence>
<dbReference type="GO" id="GO:0005506">
    <property type="term" value="F:iron ion binding"/>
    <property type="evidence" value="ECO:0007669"/>
    <property type="project" value="InterPro"/>
</dbReference>
<keyword evidence="5" id="KW-0560">Oxidoreductase</keyword>
<dbReference type="PRINTS" id="PR00465">
    <property type="entry name" value="EP450IV"/>
</dbReference>
<organism evidence="9 10">
    <name type="scientific">Penicillium concentricum</name>
    <dbReference type="NCBI Taxonomy" id="293559"/>
    <lineage>
        <taxon>Eukaryota</taxon>
        <taxon>Fungi</taxon>
        <taxon>Dikarya</taxon>
        <taxon>Ascomycota</taxon>
        <taxon>Pezizomycotina</taxon>
        <taxon>Eurotiomycetes</taxon>
        <taxon>Eurotiomycetidae</taxon>
        <taxon>Eurotiales</taxon>
        <taxon>Aspergillaceae</taxon>
        <taxon>Penicillium</taxon>
    </lineage>
</organism>
<dbReference type="InterPro" id="IPR001128">
    <property type="entry name" value="Cyt_P450"/>
</dbReference>
<dbReference type="GO" id="GO:0016705">
    <property type="term" value="F:oxidoreductase activity, acting on paired donors, with incorporation or reduction of molecular oxygen"/>
    <property type="evidence" value="ECO:0007669"/>
    <property type="project" value="InterPro"/>
</dbReference>
<keyword evidence="3 8" id="KW-0349">Heme</keyword>
<evidence type="ECO:0000256" key="2">
    <source>
        <dbReference type="ARBA" id="ARBA00010617"/>
    </source>
</evidence>
<feature type="binding site" description="axial binding residue" evidence="8">
    <location>
        <position position="485"/>
    </location>
    <ligand>
        <name>heme</name>
        <dbReference type="ChEBI" id="CHEBI:30413"/>
    </ligand>
    <ligandPart>
        <name>Fe</name>
        <dbReference type="ChEBI" id="CHEBI:18248"/>
    </ligandPart>
</feature>
<evidence type="ECO:0000313" key="10">
    <source>
        <dbReference type="Proteomes" id="UP001147752"/>
    </source>
</evidence>
<evidence type="ECO:0000256" key="3">
    <source>
        <dbReference type="ARBA" id="ARBA00022617"/>
    </source>
</evidence>
<dbReference type="PANTHER" id="PTHR24305:SF157">
    <property type="entry name" value="N-ACETYLTRYPTOPHAN 6-HYDROXYLASE IVOC-RELATED"/>
    <property type="match status" value="1"/>
</dbReference>
<reference evidence="9" key="1">
    <citation type="submission" date="2022-12" db="EMBL/GenBank/DDBJ databases">
        <authorList>
            <person name="Petersen C."/>
        </authorList>
    </citation>
    <scope>NUCLEOTIDE SEQUENCE</scope>
    <source>
        <strain evidence="9">IBT 3081</strain>
    </source>
</reference>
<evidence type="ECO:0000313" key="9">
    <source>
        <dbReference type="EMBL" id="KAJ5356412.1"/>
    </source>
</evidence>
<comment type="similarity">
    <text evidence="2">Belongs to the cytochrome P450 family.</text>
</comment>
<proteinExistence type="inferred from homology"/>
<dbReference type="GO" id="GO:0043386">
    <property type="term" value="P:mycotoxin biosynthetic process"/>
    <property type="evidence" value="ECO:0007669"/>
    <property type="project" value="UniProtKB-ARBA"/>
</dbReference>
<comment type="caution">
    <text evidence="9">The sequence shown here is derived from an EMBL/GenBank/DDBJ whole genome shotgun (WGS) entry which is preliminary data.</text>
</comment>
<sequence>MYGSTFGRIFFSEYPSVTYTDIITGFVVLGVLSTLSLAVSRLWLSPIAGFPGSKLAAVTFWYEFYYDWILTGKYYERIKEMHDEYGPIIRISPDELHIADASFYDQLYVSTAVRKSNGYPRFCQGTGFEGNTIRLSISHLRLRALLKLLPDLVALLIDHDMHRASIAPLKPFFSYAGISRIEPRIEACVLKLGQKLEELASVNANPTDPVIVNLTHAFNSYANDVISAVLFEDPSDFLSDPAFNAPWYQNVKRGLLAVPLFAHLPWLARAMTTPLIRFIMEKTTEWRIWDDRARREILNSKSRPAEEAKSRANTTVFDHLVHSDRTDTPYGIESCSRVAQLIQQVGTYNSGRTIETIVAFLSLDDDKRNILCEALRPVFAHSDSVRWKELEKIPYLSACIKEGLRLAIGNMLRGPRSSNQELYYNQWRIPKHTAVSMTTYWMHMDPEVFVNPYSFEPDRWLNASPYKLQEMKKHFVPFAKGSRPCLGQQ</sequence>
<evidence type="ECO:0000256" key="6">
    <source>
        <dbReference type="ARBA" id="ARBA00023004"/>
    </source>
</evidence>